<dbReference type="CDD" id="cd07814">
    <property type="entry name" value="SRPBCC_CalC_Aha1-like"/>
    <property type="match status" value="1"/>
</dbReference>
<evidence type="ECO:0000259" key="2">
    <source>
        <dbReference type="Pfam" id="PF08327"/>
    </source>
</evidence>
<gene>
    <name evidence="3" type="ORF">JIV24_01315</name>
</gene>
<dbReference type="Proteomes" id="UP000605676">
    <property type="component" value="Unassembled WGS sequence"/>
</dbReference>
<evidence type="ECO:0000256" key="1">
    <source>
        <dbReference type="ARBA" id="ARBA00006817"/>
    </source>
</evidence>
<dbReference type="EMBL" id="JAENRR010000002">
    <property type="protein sequence ID" value="MBK3515959.1"/>
    <property type="molecule type" value="Genomic_DNA"/>
</dbReference>
<accession>A0ABS1HFJ3</accession>
<evidence type="ECO:0000313" key="4">
    <source>
        <dbReference type="Proteomes" id="UP000605676"/>
    </source>
</evidence>
<dbReference type="RefSeq" id="WP_200463191.1">
    <property type="nucleotide sequence ID" value="NZ_JAENRR010000002.1"/>
</dbReference>
<dbReference type="Pfam" id="PF08327">
    <property type="entry name" value="AHSA1"/>
    <property type="match status" value="1"/>
</dbReference>
<evidence type="ECO:0000313" key="3">
    <source>
        <dbReference type="EMBL" id="MBK3515959.1"/>
    </source>
</evidence>
<dbReference type="InterPro" id="IPR023393">
    <property type="entry name" value="START-like_dom_sf"/>
</dbReference>
<feature type="domain" description="Activator of Hsp90 ATPase homologue 1/2-like C-terminal" evidence="2">
    <location>
        <begin position="14"/>
        <end position="140"/>
    </location>
</feature>
<sequence>MEEDVIICQEEFNCSTKKLWQAITKVEEMRQWFFDNIPAFKAELGFETSFMVDAGERKFMHVWKIVDVKEEELIKYQWTYDGFDGVGYVTFELNEMAGRTRLILTNEGLETFRPKVPEFTRENCENGWRYFIKERLKSYIA</sequence>
<organism evidence="3 4">
    <name type="scientific">Carboxylicivirga marina</name>
    <dbReference type="NCBI Taxonomy" id="2800988"/>
    <lineage>
        <taxon>Bacteria</taxon>
        <taxon>Pseudomonadati</taxon>
        <taxon>Bacteroidota</taxon>
        <taxon>Bacteroidia</taxon>
        <taxon>Marinilabiliales</taxon>
        <taxon>Marinilabiliaceae</taxon>
        <taxon>Carboxylicivirga</taxon>
    </lineage>
</organism>
<protein>
    <submittedName>
        <fullName evidence="3">SRPBCC domain-containing protein</fullName>
    </submittedName>
</protein>
<name>A0ABS1HFJ3_9BACT</name>
<comment type="caution">
    <text evidence="3">The sequence shown here is derived from an EMBL/GenBank/DDBJ whole genome shotgun (WGS) entry which is preliminary data.</text>
</comment>
<proteinExistence type="inferred from homology"/>
<comment type="similarity">
    <text evidence="1">Belongs to the AHA1 family.</text>
</comment>
<dbReference type="Gene3D" id="3.30.530.20">
    <property type="match status" value="1"/>
</dbReference>
<dbReference type="SUPFAM" id="SSF55961">
    <property type="entry name" value="Bet v1-like"/>
    <property type="match status" value="1"/>
</dbReference>
<reference evidence="3 4" key="1">
    <citation type="submission" date="2021-01" db="EMBL/GenBank/DDBJ databases">
        <title>Carboxyliciviraga sp.nov., isolated from coastal sediments.</title>
        <authorList>
            <person name="Lu D."/>
            <person name="Zhang T."/>
        </authorList>
    </citation>
    <scope>NUCLEOTIDE SEQUENCE [LARGE SCALE GENOMIC DNA]</scope>
    <source>
        <strain evidence="3 4">N1Y132</strain>
    </source>
</reference>
<dbReference type="InterPro" id="IPR013538">
    <property type="entry name" value="ASHA1/2-like_C"/>
</dbReference>
<keyword evidence="4" id="KW-1185">Reference proteome</keyword>